<evidence type="ECO:0000313" key="3">
    <source>
        <dbReference type="EMBL" id="NMF87515.1"/>
    </source>
</evidence>
<sequence>MMLARCPACHTVFRVRSEQLRAHHGQVRCGSCLVPFDALDNLIEETVPPASSRSPEPAPDRSDRFFVLEDKAADTLSDQLDFELPDALVPQRATLRDSNERRQEPEEHTPAPTEPERPEPEPEGPIDEAARAPDLHTQGPFWRDTELGEEAEPAGEAAPDNGMRSSTSPDRIEPGIPTPLCPEEDLATEEPPPP</sequence>
<evidence type="ECO:0000313" key="4">
    <source>
        <dbReference type="Proteomes" id="UP000652074"/>
    </source>
</evidence>
<name>A0ABX1MHV3_9RHOO</name>
<organism evidence="3 4">
    <name type="scientific">Aromatoleum petrolei</name>
    <dbReference type="NCBI Taxonomy" id="76116"/>
    <lineage>
        <taxon>Bacteria</taxon>
        <taxon>Pseudomonadati</taxon>
        <taxon>Pseudomonadota</taxon>
        <taxon>Betaproteobacteria</taxon>
        <taxon>Rhodocyclales</taxon>
        <taxon>Rhodocyclaceae</taxon>
        <taxon>Aromatoleum</taxon>
    </lineage>
</organism>
<evidence type="ECO:0000256" key="1">
    <source>
        <dbReference type="SAM" id="MobiDB-lite"/>
    </source>
</evidence>
<feature type="region of interest" description="Disordered" evidence="1">
    <location>
        <begin position="83"/>
        <end position="194"/>
    </location>
</feature>
<evidence type="ECO:0000259" key="2">
    <source>
        <dbReference type="Pfam" id="PF13717"/>
    </source>
</evidence>
<dbReference type="InterPro" id="IPR011723">
    <property type="entry name" value="Znf/thioredoxin_put"/>
</dbReference>
<gene>
    <name evidence="3" type="ORF">GPA26_03375</name>
</gene>
<proteinExistence type="predicted"/>
<protein>
    <recommendedName>
        <fullName evidence="2">Zinc finger/thioredoxin putative domain-containing protein</fullName>
    </recommendedName>
</protein>
<dbReference type="Pfam" id="PF13717">
    <property type="entry name" value="Zn_ribbon_4"/>
    <property type="match status" value="1"/>
</dbReference>
<accession>A0ABX1MHV3</accession>
<keyword evidence="4" id="KW-1185">Reference proteome</keyword>
<feature type="domain" description="Zinc finger/thioredoxin putative" evidence="2">
    <location>
        <begin position="2"/>
        <end position="32"/>
    </location>
</feature>
<dbReference type="Proteomes" id="UP000652074">
    <property type="component" value="Unassembled WGS sequence"/>
</dbReference>
<feature type="compositionally biased region" description="Basic and acidic residues" evidence="1">
    <location>
        <begin position="94"/>
        <end position="120"/>
    </location>
</feature>
<dbReference type="NCBIfam" id="TIGR02098">
    <property type="entry name" value="MJ0042_CXXC"/>
    <property type="match status" value="1"/>
</dbReference>
<dbReference type="EMBL" id="WTVR01000004">
    <property type="protein sequence ID" value="NMF87515.1"/>
    <property type="molecule type" value="Genomic_DNA"/>
</dbReference>
<feature type="non-terminal residue" evidence="3">
    <location>
        <position position="194"/>
    </location>
</feature>
<reference evidence="3 4" key="1">
    <citation type="submission" date="2019-12" db="EMBL/GenBank/DDBJ databases">
        <title>Comparative genomics gives insights into the taxonomy of the Azoarcus-Aromatoleum group and reveals separate origins of nif in the plant-associated Azoarcus and non-plant-associated Aromatoleum sub-groups.</title>
        <authorList>
            <person name="Lafos M."/>
            <person name="Maluk M."/>
            <person name="Batista M."/>
            <person name="Junghare M."/>
            <person name="Carmona M."/>
            <person name="Faoro H."/>
            <person name="Cruz L.M."/>
            <person name="Battistoni F."/>
            <person name="De Souza E."/>
            <person name="Pedrosa F."/>
            <person name="Chen W.-M."/>
            <person name="Poole P.S."/>
            <person name="Dixon R.A."/>
            <person name="James E.K."/>
        </authorList>
    </citation>
    <scope>NUCLEOTIDE SEQUENCE [LARGE SCALE GENOMIC DNA]</scope>
    <source>
        <strain evidence="3 4">ToN1</strain>
    </source>
</reference>
<comment type="caution">
    <text evidence="3">The sequence shown here is derived from an EMBL/GenBank/DDBJ whole genome shotgun (WGS) entry which is preliminary data.</text>
</comment>